<reference evidence="15 16" key="1">
    <citation type="submission" date="2016-01" db="EMBL/GenBank/DDBJ databases">
        <authorList>
            <person name="Oliw E.H."/>
        </authorList>
    </citation>
    <scope>NUCLEOTIDE SEQUENCE [LARGE SCALE GENOMIC DNA]</scope>
    <source>
        <strain evidence="15 16">CMW7756B</strain>
    </source>
</reference>
<feature type="domain" description="Aminoacyl-tRNA synthetase class Ia" evidence="11">
    <location>
        <begin position="421"/>
        <end position="622"/>
    </location>
</feature>
<dbReference type="InterPro" id="IPR001412">
    <property type="entry name" value="aa-tRNA-synth_I_CS"/>
</dbReference>
<keyword evidence="5 9" id="KW-0067">ATP-binding</keyword>
<dbReference type="GO" id="GO:0006429">
    <property type="term" value="P:leucyl-tRNA aminoacylation"/>
    <property type="evidence" value="ECO:0007669"/>
    <property type="project" value="UniProtKB-UniRule"/>
</dbReference>
<dbReference type="FunFam" id="3.40.50.620:FF:000100">
    <property type="entry name" value="probable leucine--tRNA ligase, mitochondrial"/>
    <property type="match status" value="1"/>
</dbReference>
<evidence type="ECO:0000256" key="5">
    <source>
        <dbReference type="ARBA" id="ARBA00022840"/>
    </source>
</evidence>
<evidence type="ECO:0000256" key="2">
    <source>
        <dbReference type="ARBA" id="ARBA00022490"/>
    </source>
</evidence>
<dbReference type="STRING" id="39777.B7L28_04655"/>
<dbReference type="Gene3D" id="3.40.50.620">
    <property type="entry name" value="HUPs"/>
    <property type="match status" value="2"/>
</dbReference>
<evidence type="ECO:0000256" key="3">
    <source>
        <dbReference type="ARBA" id="ARBA00022598"/>
    </source>
</evidence>
<evidence type="ECO:0000259" key="11">
    <source>
        <dbReference type="Pfam" id="PF00133"/>
    </source>
</evidence>
<dbReference type="EMBL" id="LRQT01000006">
    <property type="protein sequence ID" value="KXA65366.1"/>
    <property type="molecule type" value="Genomic_DNA"/>
</dbReference>
<dbReference type="Pfam" id="PF00133">
    <property type="entry name" value="tRNA-synt_1"/>
    <property type="match status" value="1"/>
</dbReference>
<dbReference type="FunFam" id="1.10.730.10:FF:000011">
    <property type="entry name" value="Leucine--tRNA ligase chloroplastic/mitochondrial"/>
    <property type="match status" value="1"/>
</dbReference>
<dbReference type="Gene3D" id="3.10.20.590">
    <property type="match status" value="1"/>
</dbReference>
<dbReference type="PANTHER" id="PTHR43740">
    <property type="entry name" value="LEUCYL-TRNA SYNTHETASE"/>
    <property type="match status" value="1"/>
</dbReference>
<dbReference type="SUPFAM" id="SSF50677">
    <property type="entry name" value="ValRS/IleRS/LeuRS editing domain"/>
    <property type="match status" value="1"/>
</dbReference>
<proteinExistence type="inferred from homology"/>
<dbReference type="FunFam" id="3.40.50.620:FF:000003">
    <property type="entry name" value="Leucine--tRNA ligase"/>
    <property type="match status" value="1"/>
</dbReference>
<dbReference type="Proteomes" id="UP000070226">
    <property type="component" value="Unassembled WGS sequence"/>
</dbReference>
<dbReference type="Pfam" id="PF09334">
    <property type="entry name" value="tRNA-synt_1g"/>
    <property type="match status" value="1"/>
</dbReference>
<dbReference type="RefSeq" id="WP_060807176.1">
    <property type="nucleotide sequence ID" value="NZ_JAWQCS010000012.1"/>
</dbReference>
<comment type="caution">
    <text evidence="15">The sequence shown here is derived from an EMBL/GenBank/DDBJ whole genome shotgun (WGS) entry which is preliminary data.</text>
</comment>
<comment type="subcellular location">
    <subcellularLocation>
        <location evidence="9">Cytoplasm</location>
    </subcellularLocation>
</comment>
<feature type="short sequence motif" description="'HIGH' region" evidence="9">
    <location>
        <begin position="42"/>
        <end position="52"/>
    </location>
</feature>
<dbReference type="PROSITE" id="PS00178">
    <property type="entry name" value="AA_TRNA_LIGASE_I"/>
    <property type="match status" value="1"/>
</dbReference>
<keyword evidence="2 9" id="KW-0963">Cytoplasm</keyword>
<evidence type="ECO:0000259" key="13">
    <source>
        <dbReference type="Pfam" id="PF09334"/>
    </source>
</evidence>
<dbReference type="GO" id="GO:0005829">
    <property type="term" value="C:cytosol"/>
    <property type="evidence" value="ECO:0007669"/>
    <property type="project" value="TreeGrafter"/>
</dbReference>
<dbReference type="PANTHER" id="PTHR43740:SF2">
    <property type="entry name" value="LEUCINE--TRNA LIGASE, MITOCHONDRIAL"/>
    <property type="match status" value="1"/>
</dbReference>
<dbReference type="CDD" id="cd00812">
    <property type="entry name" value="LeuRS_core"/>
    <property type="match status" value="1"/>
</dbReference>
<keyword evidence="6 9" id="KW-0648">Protein biosynthesis</keyword>
<dbReference type="EC" id="6.1.1.4" evidence="9"/>
<dbReference type="Pfam" id="PF13603">
    <property type="entry name" value="tRNA-synt_1_2"/>
    <property type="match status" value="1"/>
</dbReference>
<dbReference type="AlphaFoldDB" id="A0A133S6R2"/>
<dbReference type="SUPFAM" id="SSF52374">
    <property type="entry name" value="Nucleotidylyl transferase"/>
    <property type="match status" value="1"/>
</dbReference>
<evidence type="ECO:0000256" key="9">
    <source>
        <dbReference type="HAMAP-Rule" id="MF_00049"/>
    </source>
</evidence>
<organism evidence="15">
    <name type="scientific">Veillonella atypica</name>
    <dbReference type="NCBI Taxonomy" id="39777"/>
    <lineage>
        <taxon>Bacteria</taxon>
        <taxon>Bacillati</taxon>
        <taxon>Bacillota</taxon>
        <taxon>Negativicutes</taxon>
        <taxon>Veillonellales</taxon>
        <taxon>Veillonellaceae</taxon>
        <taxon>Veillonella</taxon>
    </lineage>
</organism>
<name>A0A133S6R2_9FIRM</name>
<evidence type="ECO:0000256" key="4">
    <source>
        <dbReference type="ARBA" id="ARBA00022741"/>
    </source>
</evidence>
<evidence type="ECO:0000256" key="8">
    <source>
        <dbReference type="ARBA" id="ARBA00047469"/>
    </source>
</evidence>
<dbReference type="SUPFAM" id="SSF47323">
    <property type="entry name" value="Anticodon-binding domain of a subclass of class I aminoacyl-tRNA synthetases"/>
    <property type="match status" value="1"/>
</dbReference>
<keyword evidence="7 9" id="KW-0030">Aminoacyl-tRNA synthetase</keyword>
<dbReference type="GO" id="GO:0004823">
    <property type="term" value="F:leucine-tRNA ligase activity"/>
    <property type="evidence" value="ECO:0007669"/>
    <property type="project" value="UniProtKB-UniRule"/>
</dbReference>
<comment type="catalytic activity">
    <reaction evidence="8 9">
        <text>tRNA(Leu) + L-leucine + ATP = L-leucyl-tRNA(Leu) + AMP + diphosphate</text>
        <dbReference type="Rhea" id="RHEA:11688"/>
        <dbReference type="Rhea" id="RHEA-COMP:9613"/>
        <dbReference type="Rhea" id="RHEA-COMP:9622"/>
        <dbReference type="ChEBI" id="CHEBI:30616"/>
        <dbReference type="ChEBI" id="CHEBI:33019"/>
        <dbReference type="ChEBI" id="CHEBI:57427"/>
        <dbReference type="ChEBI" id="CHEBI:78442"/>
        <dbReference type="ChEBI" id="CHEBI:78494"/>
        <dbReference type="ChEBI" id="CHEBI:456215"/>
        <dbReference type="EC" id="6.1.1.4"/>
    </reaction>
</comment>
<feature type="short sequence motif" description="'KMSKS' region" evidence="9">
    <location>
        <begin position="582"/>
        <end position="586"/>
    </location>
</feature>
<comment type="similarity">
    <text evidence="1 9 10">Belongs to the class-I aminoacyl-tRNA synthetase family.</text>
</comment>
<evidence type="ECO:0000259" key="14">
    <source>
        <dbReference type="Pfam" id="PF13603"/>
    </source>
</evidence>
<dbReference type="InterPro" id="IPR015413">
    <property type="entry name" value="Methionyl/Leucyl_tRNA_Synth"/>
</dbReference>
<dbReference type="FunFam" id="3.10.20.590:FF:000001">
    <property type="entry name" value="Leucine--tRNA ligase"/>
    <property type="match status" value="1"/>
</dbReference>
<accession>A0A133S6R2</accession>
<dbReference type="InterPro" id="IPR013155">
    <property type="entry name" value="M/V/L/I-tRNA-synth_anticd-bd"/>
</dbReference>
<feature type="domain" description="Methionyl/Leucyl tRNA synthetase" evidence="13">
    <location>
        <begin position="41"/>
        <end position="183"/>
    </location>
</feature>
<dbReference type="InterPro" id="IPR002300">
    <property type="entry name" value="aa-tRNA-synth_Ia"/>
</dbReference>
<dbReference type="Pfam" id="PF08264">
    <property type="entry name" value="Anticodon_1"/>
    <property type="match status" value="1"/>
</dbReference>
<dbReference type="InterPro" id="IPR002302">
    <property type="entry name" value="Leu-tRNA-ligase"/>
</dbReference>
<evidence type="ECO:0000313" key="15">
    <source>
        <dbReference type="EMBL" id="KXA65366.1"/>
    </source>
</evidence>
<dbReference type="PRINTS" id="PR00985">
    <property type="entry name" value="TRNASYNTHLEU"/>
</dbReference>
<keyword evidence="3 9" id="KW-0436">Ligase</keyword>
<dbReference type="PATRIC" id="fig|39777.7.peg.358"/>
<dbReference type="CDD" id="cd07958">
    <property type="entry name" value="Anticodon_Ia_Leu_BEm"/>
    <property type="match status" value="1"/>
</dbReference>
<dbReference type="InterPro" id="IPR009080">
    <property type="entry name" value="tRNAsynth_Ia_anticodon-bd"/>
</dbReference>
<evidence type="ECO:0000259" key="12">
    <source>
        <dbReference type="Pfam" id="PF08264"/>
    </source>
</evidence>
<dbReference type="GO" id="GO:0002161">
    <property type="term" value="F:aminoacyl-tRNA deacylase activity"/>
    <property type="evidence" value="ECO:0007669"/>
    <property type="project" value="InterPro"/>
</dbReference>
<dbReference type="InterPro" id="IPR009008">
    <property type="entry name" value="Val/Leu/Ile-tRNA-synth_edit"/>
</dbReference>
<protein>
    <recommendedName>
        <fullName evidence="9">Leucine--tRNA ligase</fullName>
        <ecNumber evidence="9">6.1.1.4</ecNumber>
    </recommendedName>
    <alternativeName>
        <fullName evidence="9">Leucyl-tRNA synthetase</fullName>
        <shortName evidence="9">LeuRS</shortName>
    </alternativeName>
</protein>
<dbReference type="NCBIfam" id="TIGR00396">
    <property type="entry name" value="leuS_bact"/>
    <property type="match status" value="1"/>
</dbReference>
<dbReference type="GO" id="GO:0005524">
    <property type="term" value="F:ATP binding"/>
    <property type="evidence" value="ECO:0007669"/>
    <property type="project" value="UniProtKB-UniRule"/>
</dbReference>
<sequence>MNEKYVAQDIEKKWQKYWDENHTFKTEYDESKEKYYALEMFPYPSGNLHMGHVRNYSIGDVVARFKKMNGFNVLHPMGWDSFGMPAENAAIKHGIAPKTWTLDNIENMKKQQKALGLSYDWDREVATCKEDYYKWTQWFFEQFYKKGLAYKKEAKVNWCETCHTVLANEQVIDGLCWRCDNPVEKKDLSQWFLRITEYADRLLDDLDTLDGWPQRVKLMQKNWIGRSEGTEFSFDVPSINERISVYTTRVDTIYGVSYVVLAPEHPYVERLIENAPNKTDLDAFITRMRNMSDIDRTSTEAPKEGMFTGSYAVNPMSGEQVPIWIANYVLVDYGTGAVMGSPAHDERDWEFAHKYDLPIKPVVSHNGENYNFDTWEESDHEDGVLINSGEFDGQTSEEARKNITAALHERGIGEGKTNFRLRDWLISRQRYWGVPIPVVYCDTCGEQLVPEEELPVRLPEDVKFESGAVSPLATSEAFMNAKCPKCGGPARRETDTMDTFIDSSWYFLRYTDALNDKAPFDSKIANYWMNVDQYIGGIEHAILHLLYSRFFVKVIHDLGLIEANEPFRGLLTQGMVLKEGSKMSKSKGNVVSPEEIINKYGADTARLFILFAAPVDRDLDWSDQGVEGSYRFLGRVWRIVDAYDQAAKENHTGDLTKDEVALRRELHRVIKKVTEDLDNNFNFNTAISAIMELVNAMYAHKDKAESVNADLANELTHNLVLLLAPFVPHITEELWHELGETESVHTMNWPTYEESALKVDEVEVVLQVNGKVRDKLTVSVNITKEELEALAKESSRVQEFTEGKQIVKVIYVPGKLVNIVVK</sequence>
<feature type="domain" description="Methionyl/Valyl/Leucyl/Isoleucyl-tRNA synthetase anticodon-binding" evidence="12">
    <location>
        <begin position="662"/>
        <end position="784"/>
    </location>
</feature>
<evidence type="ECO:0000256" key="6">
    <source>
        <dbReference type="ARBA" id="ARBA00022917"/>
    </source>
</evidence>
<dbReference type="InterPro" id="IPR025709">
    <property type="entry name" value="Leu_tRNA-synth_edit"/>
</dbReference>
<feature type="binding site" evidence="9">
    <location>
        <position position="585"/>
    </location>
    <ligand>
        <name>ATP</name>
        <dbReference type="ChEBI" id="CHEBI:30616"/>
    </ligand>
</feature>
<feature type="domain" description="Leucyl-tRNA synthetase editing" evidence="14">
    <location>
        <begin position="221"/>
        <end position="406"/>
    </location>
</feature>
<evidence type="ECO:0000313" key="16">
    <source>
        <dbReference type="Proteomes" id="UP000070226"/>
    </source>
</evidence>
<dbReference type="Gene3D" id="1.10.730.10">
    <property type="entry name" value="Isoleucyl-tRNA Synthetase, Domain 1"/>
    <property type="match status" value="2"/>
</dbReference>
<evidence type="ECO:0000256" key="10">
    <source>
        <dbReference type="RuleBase" id="RU363035"/>
    </source>
</evidence>
<keyword evidence="4 9" id="KW-0547">Nucleotide-binding</keyword>
<dbReference type="InterPro" id="IPR014729">
    <property type="entry name" value="Rossmann-like_a/b/a_fold"/>
</dbReference>
<evidence type="ECO:0000256" key="7">
    <source>
        <dbReference type="ARBA" id="ARBA00023146"/>
    </source>
</evidence>
<gene>
    <name evidence="9" type="primary">leuS</name>
    <name evidence="15" type="ORF">HMPREF3233_00367</name>
</gene>
<dbReference type="HAMAP" id="MF_00049_B">
    <property type="entry name" value="Leu_tRNA_synth_B"/>
    <property type="match status" value="1"/>
</dbReference>
<evidence type="ECO:0000256" key="1">
    <source>
        <dbReference type="ARBA" id="ARBA00005594"/>
    </source>
</evidence>